<feature type="domain" description="Integrase catalytic" evidence="1">
    <location>
        <begin position="1321"/>
        <end position="1460"/>
    </location>
</feature>
<dbReference type="PROSITE" id="PS50994">
    <property type="entry name" value="INTEGRASE"/>
    <property type="match status" value="1"/>
</dbReference>
<keyword evidence="3" id="KW-1185">Reference proteome</keyword>
<gene>
    <name evidence="2" type="ORF">PLXY2_LOCUS5469</name>
</gene>
<dbReference type="GO" id="GO:0042575">
    <property type="term" value="C:DNA polymerase complex"/>
    <property type="evidence" value="ECO:0007669"/>
    <property type="project" value="UniProtKB-ARBA"/>
</dbReference>
<dbReference type="GO" id="GO:0015074">
    <property type="term" value="P:DNA integration"/>
    <property type="evidence" value="ECO:0007669"/>
    <property type="project" value="InterPro"/>
</dbReference>
<dbReference type="Gene3D" id="2.40.70.10">
    <property type="entry name" value="Acid Proteases"/>
    <property type="match status" value="1"/>
</dbReference>
<name>A0A8S4EGM8_PLUXY</name>
<dbReference type="InterPro" id="IPR012337">
    <property type="entry name" value="RNaseH-like_sf"/>
</dbReference>
<dbReference type="PANTHER" id="PTHR47331">
    <property type="entry name" value="PHD-TYPE DOMAIN-CONTAINING PROTEIN"/>
    <property type="match status" value="1"/>
</dbReference>
<comment type="caution">
    <text evidence="2">The sequence shown here is derived from an EMBL/GenBank/DDBJ whole genome shotgun (WGS) entry which is preliminary data.</text>
</comment>
<dbReference type="Pfam" id="PF03564">
    <property type="entry name" value="DUF1759"/>
    <property type="match status" value="1"/>
</dbReference>
<organism evidence="2 3">
    <name type="scientific">Plutella xylostella</name>
    <name type="common">Diamondback moth</name>
    <name type="synonym">Plutella maculipennis</name>
    <dbReference type="NCBI Taxonomy" id="51655"/>
    <lineage>
        <taxon>Eukaryota</taxon>
        <taxon>Metazoa</taxon>
        <taxon>Ecdysozoa</taxon>
        <taxon>Arthropoda</taxon>
        <taxon>Hexapoda</taxon>
        <taxon>Insecta</taxon>
        <taxon>Pterygota</taxon>
        <taxon>Neoptera</taxon>
        <taxon>Endopterygota</taxon>
        <taxon>Lepidoptera</taxon>
        <taxon>Glossata</taxon>
        <taxon>Ditrysia</taxon>
        <taxon>Yponomeutoidea</taxon>
        <taxon>Plutellidae</taxon>
        <taxon>Plutella</taxon>
    </lineage>
</organism>
<dbReference type="Pfam" id="PF05380">
    <property type="entry name" value="Peptidase_A17"/>
    <property type="match status" value="1"/>
</dbReference>
<dbReference type="Pfam" id="PF05585">
    <property type="entry name" value="DUF1758"/>
    <property type="match status" value="1"/>
</dbReference>
<sequence length="1460" mass="165532">MIKLPTISLPSFDGSYDQWLEFRDTYLSLIHNSIDIDNVQKFHYLRSSLTGNALQVIKSLEFSSDNYVTAWELLQNRYNNNRLLVHNHVKALFSTQSLHKESAPHIRKLIDNVLRNMRALKTLGEPTDSWSTLIIYIIVSKLDSATEREWELYKGTIINSEGDSDIKLSLADLIKFLKDRADVLETINLSQQNKSTQNDNNSKKVTPNVQKSHSYVVTQKNNTKQPLNSSRSKRYSCIMCNANHPLYSCESFLNLSIADRVKYIEDKNICRNCLRAGHAVVDCWFGPCKQCNKKHNSLIHNECVDSGALISSAVLTSQVQPQPEAATAGSQPLQSASHTTHTLYNVNNNTDQVLLSTALIEIADCNNKYHTIRALLDNGSQQCFISEAVCKQLGIPLIQSTVHVTGVGNSVTQSTQSCEVQVRSKTSSYLTRFNCLVLSRITAQLPSIGINHNLQIPEDIPLADPEFHSPGQIDLLIGADKFWDLLNDGLIRLAKGPFLQNTKLGWIISGSINSKHSRINRVHCNFTQTLDAQLKQFWELEEITSCNKLTKDEAACEKLFKETTLRDDTGRFSVRIPLCESADVLGDTFSLAQNRFYALERKLNRCAPEYKQLYVDFMSEYLNLGHMSLIDEYAKPCYFLPHHGVFKESSSTTRLRCVFDASAKSSSGKSLNDIQLIGPALQNDIFSILLRFRQYKYVASADVEKMYRQILIQQDQRDLQLILWRENPFQPLCVYRLNTVSYGTASAPWLSMRCLKQLAAECTDDVISRVINDDFFVDDLVTGHDDKEQLLQICNGVSNVLKSGCFRLRKWIFNSDIQNSQSIFSSKDLSLGDNCQTKTLGMGWFNNSDELNYSTRHVKDITPVTKRTILSIISQIFDPLGLLGPTVIIAKILMQSLWLLKVGWDDPLPTNTLIKWHNFVDKLKYLETIRIPRHIKGDNCLHTDLHIFSDASQAAYAACAYVRTYTDNLPVTVRLLCAKSKVAPVKPVSIPRLELCGALLGARLYAKITESLRLSFNKVHFWTDSTIVLGWLRMSPSLLKTFVQNRVVEINELTGDSQWFHVAGKQNPADMLSRGLALDELQAADMWWSGPEYLRDNNFNPSQENVTINTDNIELPELKLEKTVLVSHTQPEEFPFHRYSSFVRMQRITAYILRFAHNCRSKIKSNHIVGELTVDELDNSTRCLARLSQQQSFPGIATDLTNKRNVKFPRNISSLNIFLDQHNLIRVGGRLGNSESFSYNKKFPVLLCSKHNFTRLLFIHKHLDLLHAGPQLLLAAIRDSWWPLKGRDLARQTVHKCVKCMRLKANTLQIQMGNLPTERLEPGFPFMRCGVDYAGPLFILNRKGRGAKLEKCYICLFVCFATRALHLELVTSLTTEAYILAIKRFISRRGKPLEINSDNGKTFVGALKEFSKFLDSSQGDIINYGVNNHIKFTFIPPYSPHFGGLWEGGSSLASFTYGES</sequence>
<dbReference type="Proteomes" id="UP000653454">
    <property type="component" value="Unassembled WGS sequence"/>
</dbReference>
<evidence type="ECO:0000313" key="2">
    <source>
        <dbReference type="EMBL" id="CAG9114803.1"/>
    </source>
</evidence>
<dbReference type="GO" id="GO:0003676">
    <property type="term" value="F:nucleic acid binding"/>
    <property type="evidence" value="ECO:0007669"/>
    <property type="project" value="InterPro"/>
</dbReference>
<dbReference type="InterPro" id="IPR008737">
    <property type="entry name" value="DUF1758"/>
</dbReference>
<dbReference type="InterPro" id="IPR005312">
    <property type="entry name" value="DUF1759"/>
</dbReference>
<dbReference type="InterPro" id="IPR036397">
    <property type="entry name" value="RNaseH_sf"/>
</dbReference>
<dbReference type="GO" id="GO:0071897">
    <property type="term" value="P:DNA biosynthetic process"/>
    <property type="evidence" value="ECO:0007669"/>
    <property type="project" value="UniProtKB-ARBA"/>
</dbReference>
<dbReference type="InterPro" id="IPR021109">
    <property type="entry name" value="Peptidase_aspartic_dom_sf"/>
</dbReference>
<protein>
    <submittedName>
        <fullName evidence="2">(diamondback moth) hypothetical protein</fullName>
    </submittedName>
</protein>
<dbReference type="CDD" id="cd00303">
    <property type="entry name" value="retropepsin_like"/>
    <property type="match status" value="1"/>
</dbReference>
<dbReference type="InterPro" id="IPR008042">
    <property type="entry name" value="Retrotrans_Pao"/>
</dbReference>
<evidence type="ECO:0000313" key="3">
    <source>
        <dbReference type="Proteomes" id="UP000653454"/>
    </source>
</evidence>
<dbReference type="SUPFAM" id="SSF56672">
    <property type="entry name" value="DNA/RNA polymerases"/>
    <property type="match status" value="1"/>
</dbReference>
<reference evidence="2" key="1">
    <citation type="submission" date="2020-11" db="EMBL/GenBank/DDBJ databases">
        <authorList>
            <person name="Whiteford S."/>
        </authorList>
    </citation>
    <scope>NUCLEOTIDE SEQUENCE</scope>
</reference>
<proteinExistence type="predicted"/>
<accession>A0A8S4EGM8</accession>
<dbReference type="Gene3D" id="3.30.420.10">
    <property type="entry name" value="Ribonuclease H-like superfamily/Ribonuclease H"/>
    <property type="match status" value="1"/>
</dbReference>
<dbReference type="SUPFAM" id="SSF53098">
    <property type="entry name" value="Ribonuclease H-like"/>
    <property type="match status" value="1"/>
</dbReference>
<dbReference type="InterPro" id="IPR001584">
    <property type="entry name" value="Integrase_cat-core"/>
</dbReference>
<dbReference type="PANTHER" id="PTHR47331:SF1">
    <property type="entry name" value="GAG-LIKE PROTEIN"/>
    <property type="match status" value="1"/>
</dbReference>
<dbReference type="InterPro" id="IPR043502">
    <property type="entry name" value="DNA/RNA_pol_sf"/>
</dbReference>
<dbReference type="EMBL" id="CAJHNJ030000016">
    <property type="protein sequence ID" value="CAG9114803.1"/>
    <property type="molecule type" value="Genomic_DNA"/>
</dbReference>
<evidence type="ECO:0000259" key="1">
    <source>
        <dbReference type="PROSITE" id="PS50994"/>
    </source>
</evidence>